<dbReference type="InterPro" id="IPR008928">
    <property type="entry name" value="6-hairpin_glycosidase_sf"/>
</dbReference>
<gene>
    <name evidence="5" type="ORF">F9U64_00410</name>
</gene>
<keyword evidence="5" id="KW-0378">Hydrolase</keyword>
<evidence type="ECO:0000259" key="1">
    <source>
        <dbReference type="Pfam" id="PF07944"/>
    </source>
</evidence>
<keyword evidence="6" id="KW-1185">Reference proteome</keyword>
<reference evidence="5 6" key="1">
    <citation type="submission" date="2019-10" db="EMBL/GenBank/DDBJ databases">
        <title>Gracilibacillus sp. nov. isolated from rice seeds.</title>
        <authorList>
            <person name="He S."/>
        </authorList>
    </citation>
    <scope>NUCLEOTIDE SEQUENCE [LARGE SCALE GENOMIC DNA]</scope>
    <source>
        <strain evidence="5 6">TD8</strain>
    </source>
</reference>
<evidence type="ECO:0000259" key="2">
    <source>
        <dbReference type="Pfam" id="PF16375"/>
    </source>
</evidence>
<dbReference type="InterPro" id="IPR049046">
    <property type="entry name" value="Beta-AFase-like_GH127_middle"/>
</dbReference>
<dbReference type="Proteomes" id="UP000480246">
    <property type="component" value="Unassembled WGS sequence"/>
</dbReference>
<feature type="domain" description="Glycoside hydrolase GH146 substrate-binding" evidence="3">
    <location>
        <begin position="612"/>
        <end position="756"/>
    </location>
</feature>
<dbReference type="Pfam" id="PF16375">
    <property type="entry name" value="DUF4986"/>
    <property type="match status" value="1"/>
</dbReference>
<organism evidence="5 6">
    <name type="scientific">Gracilibacillus oryzae</name>
    <dbReference type="NCBI Taxonomy" id="1672701"/>
    <lineage>
        <taxon>Bacteria</taxon>
        <taxon>Bacillati</taxon>
        <taxon>Bacillota</taxon>
        <taxon>Bacilli</taxon>
        <taxon>Bacillales</taxon>
        <taxon>Bacillaceae</taxon>
        <taxon>Gracilibacillus</taxon>
    </lineage>
</organism>
<evidence type="ECO:0000259" key="4">
    <source>
        <dbReference type="Pfam" id="PF20736"/>
    </source>
</evidence>
<dbReference type="Pfam" id="PF07944">
    <property type="entry name" value="Beta-AFase-like_GH127_cat"/>
    <property type="match status" value="1"/>
</dbReference>
<feature type="domain" description="Non-reducing end beta-L-arabinofuranosidase-like GH127 catalytic" evidence="1">
    <location>
        <begin position="11"/>
        <end position="383"/>
    </location>
</feature>
<dbReference type="EMBL" id="WEID01000002">
    <property type="protein sequence ID" value="KAB8139441.1"/>
    <property type="molecule type" value="Genomic_DNA"/>
</dbReference>
<dbReference type="PANTHER" id="PTHR31151:SF0">
    <property type="entry name" value="PROLINE-TRNA LIGASE (DUF1680)"/>
    <property type="match status" value="1"/>
</dbReference>
<feature type="domain" description="DUF4986" evidence="2">
    <location>
        <begin position="529"/>
        <end position="590"/>
    </location>
</feature>
<accession>A0A7C8L6K3</accession>
<dbReference type="SUPFAM" id="SSF48208">
    <property type="entry name" value="Six-hairpin glycosidases"/>
    <property type="match status" value="1"/>
</dbReference>
<evidence type="ECO:0000313" key="5">
    <source>
        <dbReference type="EMBL" id="KAB8139441.1"/>
    </source>
</evidence>
<evidence type="ECO:0000313" key="6">
    <source>
        <dbReference type="Proteomes" id="UP000480246"/>
    </source>
</evidence>
<dbReference type="GO" id="GO:0005975">
    <property type="term" value="P:carbohydrate metabolic process"/>
    <property type="evidence" value="ECO:0007669"/>
    <property type="project" value="InterPro"/>
</dbReference>
<protein>
    <submittedName>
        <fullName evidence="5">Glycoside hydrolase family 127 protein</fullName>
    </submittedName>
</protein>
<dbReference type="Gene3D" id="1.50.10.20">
    <property type="match status" value="1"/>
</dbReference>
<dbReference type="OrthoDB" id="9757939at2"/>
<feature type="domain" description="Non-reducing end beta-L-arabinofuranosidase-like GH127 middle" evidence="4">
    <location>
        <begin position="393"/>
        <end position="484"/>
    </location>
</feature>
<dbReference type="InterPro" id="IPR032275">
    <property type="entry name" value="DUF4986"/>
</dbReference>
<name>A0A7C8L6K3_9BACI</name>
<comment type="caution">
    <text evidence="5">The sequence shown here is derived from an EMBL/GenBank/DDBJ whole genome shotgun (WGS) entry which is preliminary data.</text>
</comment>
<dbReference type="AlphaFoldDB" id="A0A7C8L6K3"/>
<proteinExistence type="predicted"/>
<dbReference type="InterPro" id="IPR012878">
    <property type="entry name" value="Beta-AFase-like_GH127_cat"/>
</dbReference>
<dbReference type="Pfam" id="PF20620">
    <property type="entry name" value="DUF6805"/>
    <property type="match status" value="1"/>
</dbReference>
<dbReference type="GO" id="GO:0016787">
    <property type="term" value="F:hydrolase activity"/>
    <property type="evidence" value="ECO:0007669"/>
    <property type="project" value="UniProtKB-KW"/>
</dbReference>
<dbReference type="PANTHER" id="PTHR31151">
    <property type="entry name" value="PROLINE-TRNA LIGASE (DUF1680)"/>
    <property type="match status" value="1"/>
</dbReference>
<dbReference type="Pfam" id="PF20736">
    <property type="entry name" value="Glyco_hydro127M"/>
    <property type="match status" value="1"/>
</dbReference>
<sequence length="761" mass="87998">MEVLSFEKIILKEGLFKQSQEKGKEYLLYLDVDRLIAPCYEAVNQPAKNERYGGWEKTPIAGHSIGHWLSAAAQMYAVTHDPQLKEKLDYALTELERVQSFDEDGYLSGFSRAGFDQVFTGEFEVEHFSLAGYWVPWYSIHKIYAGLIDIYQLLGDERALQIVTKMADWAYNGLKNLTHEQFQKMLTCEHGGMNESFADLYNITKDERYLELAEKFYHEHVLEPLAIEKDDLEGKHANTQIPKIIGVAKLYNITGKEKYKAIATFFWDQVVQYRTYAIGGNSIREHFGPENAEELGVLTTETCNTYNMLKLTELLFGWSHEGKFYDFYEKALYNHILASQDPESGMKTYFVSSEPGHFKVYNSKDHSFWCCTGTGMENPARYNRGIISKQDHTVYVNLFISANYETDNINISQQTDFPQVDETELSLEKITPETKIAIRKPYWLAEEIVIEHNGKKIHYTEESGYLFIEENWQNGDQLKMKTPMNLHKYIAKDDPKKQVIMYGPVVLAGALGRENYPETDILEDHQALNNYPLIEVPALVTNKDKLDQWIHVKDKEKLIFETDAVGQPGDQKLTLKPFYDIHHERYTIYWNIMNEESFQNFVDEEKALRDRIQKVTVDVVTPHEQQPEVDHQMESDNSSSGYLNVVHSGYRDAKDGGFFSYEMNVDPSREMFVLVTYFGGDMPMHTDGKWMQREFSILVDEEKIGEQTLDNNKPGQLFTVSYPIPGQLTEGKDKVRVKFQADKDKIAGGVYEVRILNERNI</sequence>
<evidence type="ECO:0000259" key="3">
    <source>
        <dbReference type="Pfam" id="PF20620"/>
    </source>
</evidence>
<dbReference type="InterPro" id="IPR046544">
    <property type="entry name" value="GH146_SB_dom"/>
</dbReference>